<dbReference type="AlphaFoldDB" id="A0AAW0AW41"/>
<dbReference type="PANTHER" id="PTHR41814">
    <property type="entry name" value="EXPRESSED PROTEIN"/>
    <property type="match status" value="1"/>
</dbReference>
<evidence type="ECO:0000313" key="3">
    <source>
        <dbReference type="Proteomes" id="UP001362999"/>
    </source>
</evidence>
<evidence type="ECO:0000313" key="2">
    <source>
        <dbReference type="EMBL" id="KAK7017706.1"/>
    </source>
</evidence>
<dbReference type="Proteomes" id="UP001362999">
    <property type="component" value="Unassembled WGS sequence"/>
</dbReference>
<dbReference type="EMBL" id="JAWWNJ010000047">
    <property type="protein sequence ID" value="KAK7017706.1"/>
    <property type="molecule type" value="Genomic_DNA"/>
</dbReference>
<dbReference type="GO" id="GO:0016787">
    <property type="term" value="F:hydrolase activity"/>
    <property type="evidence" value="ECO:0007669"/>
    <property type="project" value="UniProtKB-KW"/>
</dbReference>
<dbReference type="Pfam" id="PF07470">
    <property type="entry name" value="Glyco_hydro_88"/>
    <property type="match status" value="1"/>
</dbReference>
<protein>
    <submittedName>
        <fullName evidence="2">Uncharacterized protein</fullName>
    </submittedName>
</protein>
<comment type="caution">
    <text evidence="2">The sequence shown here is derived from an EMBL/GenBank/DDBJ whole genome shotgun (WGS) entry which is preliminary data.</text>
</comment>
<dbReference type="SUPFAM" id="SSF48208">
    <property type="entry name" value="Six-hairpin glycosidases"/>
    <property type="match status" value="1"/>
</dbReference>
<proteinExistence type="predicted"/>
<organism evidence="2 3">
    <name type="scientific">Favolaschia claudopus</name>
    <dbReference type="NCBI Taxonomy" id="2862362"/>
    <lineage>
        <taxon>Eukaryota</taxon>
        <taxon>Fungi</taxon>
        <taxon>Dikarya</taxon>
        <taxon>Basidiomycota</taxon>
        <taxon>Agaricomycotina</taxon>
        <taxon>Agaricomycetes</taxon>
        <taxon>Agaricomycetidae</taxon>
        <taxon>Agaricales</taxon>
        <taxon>Marasmiineae</taxon>
        <taxon>Mycenaceae</taxon>
        <taxon>Favolaschia</taxon>
    </lineage>
</organism>
<sequence length="465" mass="50162">MSPANHTLPYLLNSILTSISSSSFTPTPFDPGFNITAVAEQAQLLPSHSWEFGTAVQAYLELNSPLLSVFAPTPFPVSNLPSSHVPALVYAEQKIILGSGVNGLADGDGATGDPASLGVGAVLLGKTDARFASAAASEIDYLMNKAPRWANGAISQRADVPNIWADFMFMAPPFIAYYAADTNDLSLLHSAYSQCGFYREILLFNSTSTSFSPIGTSPTNGLWRHIVGPQGADPRPWSTGNGWAAMGMARVLATLLKAPAAQDDKCEWCPAAIKDLSAWIKEILDGARASQLEQGLLRNYLDIDNVSGDHNGRGFGEISGSAMLAAVAYRMVVHASNMFDAETYIAWADGIREVLAGNDSAGTPHVTRDGIVTPAVNPLGWWDTMPWTSGSPEGNNFAVLLYSAWRDCVYASLCKKPPAFKTSGTRRSFSVPNPIQTYLIFGWDVRFTLALFCFLRGLDYCYESR</sequence>
<dbReference type="InterPro" id="IPR008928">
    <property type="entry name" value="6-hairpin_glycosidase_sf"/>
</dbReference>
<reference evidence="2 3" key="1">
    <citation type="journal article" date="2024" name="J Genomics">
        <title>Draft genome sequencing and assembly of Favolaschia claudopus CIRM-BRFM 2984 isolated from oak limbs.</title>
        <authorList>
            <person name="Navarro D."/>
            <person name="Drula E."/>
            <person name="Chaduli D."/>
            <person name="Cazenave R."/>
            <person name="Ahrendt S."/>
            <person name="Wang J."/>
            <person name="Lipzen A."/>
            <person name="Daum C."/>
            <person name="Barry K."/>
            <person name="Grigoriev I.V."/>
            <person name="Favel A."/>
            <person name="Rosso M.N."/>
            <person name="Martin F."/>
        </authorList>
    </citation>
    <scope>NUCLEOTIDE SEQUENCE [LARGE SCALE GENOMIC DNA]</scope>
    <source>
        <strain evidence="2 3">CIRM-BRFM 2984</strain>
    </source>
</reference>
<evidence type="ECO:0000256" key="1">
    <source>
        <dbReference type="ARBA" id="ARBA00022801"/>
    </source>
</evidence>
<dbReference type="PANTHER" id="PTHR41814:SF1">
    <property type="entry name" value="CELLULASE"/>
    <property type="match status" value="1"/>
</dbReference>
<dbReference type="InterPro" id="IPR010905">
    <property type="entry name" value="Glyco_hydro_88"/>
</dbReference>
<name>A0AAW0AW41_9AGAR</name>
<dbReference type="InterPro" id="IPR012341">
    <property type="entry name" value="6hp_glycosidase-like_sf"/>
</dbReference>
<dbReference type="GO" id="GO:0005975">
    <property type="term" value="P:carbohydrate metabolic process"/>
    <property type="evidence" value="ECO:0007669"/>
    <property type="project" value="InterPro"/>
</dbReference>
<keyword evidence="1" id="KW-0378">Hydrolase</keyword>
<keyword evidence="3" id="KW-1185">Reference proteome</keyword>
<gene>
    <name evidence="2" type="ORF">R3P38DRAFT_2985018</name>
</gene>
<dbReference type="Gene3D" id="1.50.10.10">
    <property type="match status" value="1"/>
</dbReference>
<accession>A0AAW0AW41</accession>